<dbReference type="GO" id="GO:0016020">
    <property type="term" value="C:membrane"/>
    <property type="evidence" value="ECO:0007669"/>
    <property type="project" value="UniProtKB-SubCell"/>
</dbReference>
<feature type="transmembrane region" description="Helical" evidence="6">
    <location>
        <begin position="337"/>
        <end position="360"/>
    </location>
</feature>
<evidence type="ECO:0000313" key="7">
    <source>
        <dbReference type="EMBL" id="CAI4220215.1"/>
    </source>
</evidence>
<feature type="transmembrane region" description="Helical" evidence="6">
    <location>
        <begin position="104"/>
        <end position="122"/>
    </location>
</feature>
<evidence type="ECO:0000256" key="3">
    <source>
        <dbReference type="ARBA" id="ARBA00022692"/>
    </source>
</evidence>
<keyword evidence="3 6" id="KW-0812">Transmembrane</keyword>
<evidence type="ECO:0000256" key="4">
    <source>
        <dbReference type="ARBA" id="ARBA00022989"/>
    </source>
</evidence>
<feature type="transmembrane region" description="Helical" evidence="6">
    <location>
        <begin position="33"/>
        <end position="50"/>
    </location>
</feature>
<reference evidence="7" key="1">
    <citation type="submission" date="2022-11" db="EMBL/GenBank/DDBJ databases">
        <authorList>
            <person name="Scott C."/>
            <person name="Bruce N."/>
        </authorList>
    </citation>
    <scope>NUCLEOTIDE SEQUENCE</scope>
</reference>
<dbReference type="InterPro" id="IPR011701">
    <property type="entry name" value="MFS"/>
</dbReference>
<evidence type="ECO:0000256" key="5">
    <source>
        <dbReference type="ARBA" id="ARBA00023136"/>
    </source>
</evidence>
<dbReference type="EMBL" id="CALLCH030000021">
    <property type="protein sequence ID" value="CAI4220215.1"/>
    <property type="molecule type" value="Genomic_DNA"/>
</dbReference>
<organism evidence="7 8">
    <name type="scientific">Parascedosporium putredinis</name>
    <dbReference type="NCBI Taxonomy" id="1442378"/>
    <lineage>
        <taxon>Eukaryota</taxon>
        <taxon>Fungi</taxon>
        <taxon>Dikarya</taxon>
        <taxon>Ascomycota</taxon>
        <taxon>Pezizomycotina</taxon>
        <taxon>Sordariomycetes</taxon>
        <taxon>Hypocreomycetidae</taxon>
        <taxon>Microascales</taxon>
        <taxon>Microascaceae</taxon>
        <taxon>Parascedosporium</taxon>
    </lineage>
</organism>
<dbReference type="AlphaFoldDB" id="A0A9P1HCX5"/>
<feature type="transmembrane region" description="Helical" evidence="6">
    <location>
        <begin position="128"/>
        <end position="152"/>
    </location>
</feature>
<keyword evidence="8" id="KW-1185">Reference proteome</keyword>
<feature type="transmembrane region" description="Helical" evidence="6">
    <location>
        <begin position="268"/>
        <end position="286"/>
    </location>
</feature>
<dbReference type="GO" id="GO:0022857">
    <property type="term" value="F:transmembrane transporter activity"/>
    <property type="evidence" value="ECO:0007669"/>
    <property type="project" value="InterPro"/>
</dbReference>
<dbReference type="Gene3D" id="1.20.1250.20">
    <property type="entry name" value="MFS general substrate transporter like domains"/>
    <property type="match status" value="2"/>
</dbReference>
<dbReference type="OrthoDB" id="2250022at2759"/>
<comment type="subcellular location">
    <subcellularLocation>
        <location evidence="1">Membrane</location>
        <topology evidence="1">Multi-pass membrane protein</topology>
    </subcellularLocation>
</comment>
<comment type="caution">
    <text evidence="7">The sequence shown here is derived from an EMBL/GenBank/DDBJ whole genome shotgun (WGS) entry which is preliminary data.</text>
</comment>
<proteinExistence type="predicted"/>
<dbReference type="PANTHER" id="PTHR43791:SF78">
    <property type="entry name" value="TRANSPORTER, PUTATIVE (AFU_ORTHOLOGUE AFUA_3G01370)-RELATED"/>
    <property type="match status" value="1"/>
</dbReference>
<accession>A0A9P1HCX5</accession>
<evidence type="ECO:0000256" key="2">
    <source>
        <dbReference type="ARBA" id="ARBA00022448"/>
    </source>
</evidence>
<evidence type="ECO:0008006" key="9">
    <source>
        <dbReference type="Google" id="ProtNLM"/>
    </source>
</evidence>
<feature type="transmembrane region" description="Helical" evidence="6">
    <location>
        <begin position="164"/>
        <end position="186"/>
    </location>
</feature>
<dbReference type="Pfam" id="PF07690">
    <property type="entry name" value="MFS_1"/>
    <property type="match status" value="1"/>
</dbReference>
<protein>
    <recommendedName>
        <fullName evidence="9">MFS transporter</fullName>
    </recommendedName>
</protein>
<sequence length="410" mass="46213">MPAKDCSDVSEQTHATALTEEELVVEKKLRRKLDLMIMPLMIWTYLMNYIDRNNYAAARLQGLEEDLKLTDTQYRVGLSVLFITYVLGQLPSNMMLNYIGKPSYYLGFFTIAWGLVSALTSLVQGFSGIVVCRLFLGLVEAPFFPGVIFYLSKWYTKKELSLRMALFYNGSLIAGAFGNLIASGILKETWNGLDPKMAHVAKRRLLLDASEEDVDMRGSKAQFDGLKLALRDPKVWILTIAHHAFIGAGGFQNFYPTLTRTLGFTDEVSLLLVAPPYIFMAFYCAFHSWLSDKVQNRYWFFMSKRAAALGFMNAVANAASIWTSYTYFDSQGDRYPVALGIVIALMVASGIGATLQRFILVRENKRLEALERDDTALSKKETERLQAIAAVNGVDLDTARQQQKGFRYLI</sequence>
<keyword evidence="5 6" id="KW-0472">Membrane</keyword>
<keyword evidence="4 6" id="KW-1133">Transmembrane helix</keyword>
<dbReference type="FunFam" id="1.20.1250.20:FF:000057">
    <property type="entry name" value="MFS general substrate transporter"/>
    <property type="match status" value="1"/>
</dbReference>
<evidence type="ECO:0000256" key="1">
    <source>
        <dbReference type="ARBA" id="ARBA00004141"/>
    </source>
</evidence>
<dbReference type="PANTHER" id="PTHR43791">
    <property type="entry name" value="PERMEASE-RELATED"/>
    <property type="match status" value="1"/>
</dbReference>
<evidence type="ECO:0000313" key="8">
    <source>
        <dbReference type="Proteomes" id="UP000838763"/>
    </source>
</evidence>
<feature type="transmembrane region" description="Helical" evidence="6">
    <location>
        <begin position="306"/>
        <end position="325"/>
    </location>
</feature>
<dbReference type="SUPFAM" id="SSF103473">
    <property type="entry name" value="MFS general substrate transporter"/>
    <property type="match status" value="1"/>
</dbReference>
<keyword evidence="2" id="KW-0813">Transport</keyword>
<dbReference type="Proteomes" id="UP000838763">
    <property type="component" value="Unassembled WGS sequence"/>
</dbReference>
<name>A0A9P1HCX5_9PEZI</name>
<evidence type="ECO:0000256" key="6">
    <source>
        <dbReference type="SAM" id="Phobius"/>
    </source>
</evidence>
<gene>
    <name evidence="7" type="ORF">PPNO1_LOCUS9755</name>
</gene>
<dbReference type="InterPro" id="IPR036259">
    <property type="entry name" value="MFS_trans_sf"/>
</dbReference>